<comment type="caution">
    <text evidence="1">The sequence shown here is derived from an EMBL/GenBank/DDBJ whole genome shotgun (WGS) entry which is preliminary data.</text>
</comment>
<dbReference type="EMBL" id="AUZX01001725">
    <property type="protein sequence ID" value="EQD78337.1"/>
    <property type="molecule type" value="Genomic_DNA"/>
</dbReference>
<reference evidence="1" key="2">
    <citation type="journal article" date="2014" name="ISME J.">
        <title>Microbial stratification in low pH oxic and suboxic macroscopic growths along an acid mine drainage.</title>
        <authorList>
            <person name="Mendez-Garcia C."/>
            <person name="Mesa V."/>
            <person name="Sprenger R.R."/>
            <person name="Richter M."/>
            <person name="Diez M.S."/>
            <person name="Solano J."/>
            <person name="Bargiela R."/>
            <person name="Golyshina O.V."/>
            <person name="Manteca A."/>
            <person name="Ramos J.L."/>
            <person name="Gallego J.R."/>
            <person name="Llorente I."/>
            <person name="Martins Dos Santos V.A."/>
            <person name="Jensen O.N."/>
            <person name="Pelaez A.I."/>
            <person name="Sanchez J."/>
            <person name="Ferrer M."/>
        </authorList>
    </citation>
    <scope>NUCLEOTIDE SEQUENCE</scope>
</reference>
<reference evidence="1" key="1">
    <citation type="submission" date="2013-08" db="EMBL/GenBank/DDBJ databases">
        <authorList>
            <person name="Mendez C."/>
            <person name="Richter M."/>
            <person name="Ferrer M."/>
            <person name="Sanchez J."/>
        </authorList>
    </citation>
    <scope>NUCLEOTIDE SEQUENCE</scope>
</reference>
<name>T1C867_9ZZZZ</name>
<sequence length="138" mass="15280">MRVTGPESDDKKVAERIVSEVQQIILEAWTPEEIAKVVNQDLDGMEQSVQKLLRLAGGRLMETLIDVGVVRHEGPAPVCPHCKRPMRLVDRRRKRQMHGLVGDFSFTRPYFHCRACGGGLASDDDRLGVGAGSYTPAP</sequence>
<dbReference type="AlphaFoldDB" id="T1C867"/>
<feature type="non-terminal residue" evidence="1">
    <location>
        <position position="138"/>
    </location>
</feature>
<organism evidence="1">
    <name type="scientific">mine drainage metagenome</name>
    <dbReference type="NCBI Taxonomy" id="410659"/>
    <lineage>
        <taxon>unclassified sequences</taxon>
        <taxon>metagenomes</taxon>
        <taxon>ecological metagenomes</taxon>
    </lineage>
</organism>
<proteinExistence type="predicted"/>
<evidence type="ECO:0000313" key="1">
    <source>
        <dbReference type="EMBL" id="EQD78337.1"/>
    </source>
</evidence>
<gene>
    <name evidence="1" type="ORF">B1A_02306</name>
</gene>
<accession>T1C867</accession>
<protein>
    <submittedName>
        <fullName evidence="1">Uncharacterized protein</fullName>
    </submittedName>
</protein>